<protein>
    <submittedName>
        <fullName evidence="2">Uncharacterized protein</fullName>
    </submittedName>
</protein>
<accession>A0A9P9ECW0</accession>
<sequence>MTESTVSQKTTANGQSNLPIQASQELSHTDNSPPSPRSDTDDDFQPPKNLTEITDHTYTTDDTVNISGIGESVPSARNGNHASRFLSLMFSPRKGLGAYTSIAQEKAASVNAAYIRKTLGDLADNTTGAIGNKLNRAMEGRDAVEMLNTVSDWVPRLYIPSPSLRSIEKTVDRLSDAFKDALERPANVSINLSGGKSLFAEKMQKNALKSLVSQSICKNWQLMSRQNLGWQSELHLSLLRLYETLQGNHSFSDVLDMTTRWQADISNNGWRLLLVVHSTGLVPIQIYSGFKLPAPTGWANLADFTRSSSTLLEEDDWEEIDG</sequence>
<evidence type="ECO:0000313" key="3">
    <source>
        <dbReference type="Proteomes" id="UP000700596"/>
    </source>
</evidence>
<feature type="region of interest" description="Disordered" evidence="1">
    <location>
        <begin position="1"/>
        <end position="78"/>
    </location>
</feature>
<evidence type="ECO:0000313" key="2">
    <source>
        <dbReference type="EMBL" id="KAH7135097.1"/>
    </source>
</evidence>
<feature type="compositionally biased region" description="Polar residues" evidence="1">
    <location>
        <begin position="1"/>
        <end position="26"/>
    </location>
</feature>
<reference evidence="2" key="1">
    <citation type="journal article" date="2021" name="Nat. Commun.">
        <title>Genetic determinants of endophytism in the Arabidopsis root mycobiome.</title>
        <authorList>
            <person name="Mesny F."/>
            <person name="Miyauchi S."/>
            <person name="Thiergart T."/>
            <person name="Pickel B."/>
            <person name="Atanasova L."/>
            <person name="Karlsson M."/>
            <person name="Huettel B."/>
            <person name="Barry K.W."/>
            <person name="Haridas S."/>
            <person name="Chen C."/>
            <person name="Bauer D."/>
            <person name="Andreopoulos W."/>
            <person name="Pangilinan J."/>
            <person name="LaButti K."/>
            <person name="Riley R."/>
            <person name="Lipzen A."/>
            <person name="Clum A."/>
            <person name="Drula E."/>
            <person name="Henrissat B."/>
            <person name="Kohler A."/>
            <person name="Grigoriev I.V."/>
            <person name="Martin F.M."/>
            <person name="Hacquard S."/>
        </authorList>
    </citation>
    <scope>NUCLEOTIDE SEQUENCE</scope>
    <source>
        <strain evidence="2">MPI-CAGE-CH-0243</strain>
    </source>
</reference>
<organism evidence="2 3">
    <name type="scientific">Dendryphion nanum</name>
    <dbReference type="NCBI Taxonomy" id="256645"/>
    <lineage>
        <taxon>Eukaryota</taxon>
        <taxon>Fungi</taxon>
        <taxon>Dikarya</taxon>
        <taxon>Ascomycota</taxon>
        <taxon>Pezizomycotina</taxon>
        <taxon>Dothideomycetes</taxon>
        <taxon>Pleosporomycetidae</taxon>
        <taxon>Pleosporales</taxon>
        <taxon>Torulaceae</taxon>
        <taxon>Dendryphion</taxon>
    </lineage>
</organism>
<dbReference type="EMBL" id="JAGMWT010000002">
    <property type="protein sequence ID" value="KAH7135097.1"/>
    <property type="molecule type" value="Genomic_DNA"/>
</dbReference>
<keyword evidence="3" id="KW-1185">Reference proteome</keyword>
<evidence type="ECO:0000256" key="1">
    <source>
        <dbReference type="SAM" id="MobiDB-lite"/>
    </source>
</evidence>
<comment type="caution">
    <text evidence="2">The sequence shown here is derived from an EMBL/GenBank/DDBJ whole genome shotgun (WGS) entry which is preliminary data.</text>
</comment>
<dbReference type="Proteomes" id="UP000700596">
    <property type="component" value="Unassembled WGS sequence"/>
</dbReference>
<dbReference type="AlphaFoldDB" id="A0A9P9ECW0"/>
<proteinExistence type="predicted"/>
<dbReference type="OrthoDB" id="3790813at2759"/>
<gene>
    <name evidence="2" type="ORF">B0J11DRAFT_575708</name>
</gene>
<name>A0A9P9ECW0_9PLEO</name>